<keyword evidence="3" id="KW-1185">Reference proteome</keyword>
<accession>A0ABS6I9T2</accession>
<feature type="transmembrane region" description="Helical" evidence="1">
    <location>
        <begin position="125"/>
        <end position="148"/>
    </location>
</feature>
<evidence type="ECO:0000313" key="3">
    <source>
        <dbReference type="Proteomes" id="UP000824166"/>
    </source>
</evidence>
<dbReference type="RefSeq" id="WP_216925717.1">
    <property type="nucleotide sequence ID" value="NZ_JAHOPC010000009.1"/>
</dbReference>
<name>A0ABS6I9T2_9MICC</name>
<sequence length="196" mass="20915">MPSAHSVGVDGNPYLNLGGMGEALDILTRRLSAEDIRGKIADHFANASYTAETDRGTSGAILLITATSPNPDESLGTMRAVMDQAPLVLENMQGALNVPQESRISTMTLLVDSRATPESKARTQILLVAAAGGVGLTLVLTVLLDSLLKSRKARRHRQKGSRIPEEINHRVSVTAPALEPVRDDVPLTLPVSHRPS</sequence>
<protein>
    <submittedName>
        <fullName evidence="2">Uncharacterized protein</fullName>
    </submittedName>
</protein>
<dbReference type="EMBL" id="JAHOPC010000009">
    <property type="protein sequence ID" value="MBU8867591.1"/>
    <property type="molecule type" value="Genomic_DNA"/>
</dbReference>
<evidence type="ECO:0000256" key="1">
    <source>
        <dbReference type="SAM" id="Phobius"/>
    </source>
</evidence>
<evidence type="ECO:0000313" key="2">
    <source>
        <dbReference type="EMBL" id="MBU8867591.1"/>
    </source>
</evidence>
<keyword evidence="1" id="KW-1133">Transmembrane helix</keyword>
<proteinExistence type="predicted"/>
<reference evidence="2 3" key="1">
    <citation type="submission" date="2021-06" db="EMBL/GenBank/DDBJ databases">
        <authorList>
            <person name="Jeong J.W."/>
        </authorList>
    </citation>
    <scope>NUCLEOTIDE SEQUENCE [LARGE SCALE GENOMIC DNA]</scope>
    <source>
        <strain evidence="2 3">MMS21-TAE1-1</strain>
    </source>
</reference>
<dbReference type="Proteomes" id="UP000824166">
    <property type="component" value="Unassembled WGS sequence"/>
</dbReference>
<gene>
    <name evidence="2" type="ORF">KSW38_14975</name>
</gene>
<keyword evidence="1" id="KW-0472">Membrane</keyword>
<organism evidence="2 3">
    <name type="scientific">Paenarthrobacter aromaticivorans</name>
    <dbReference type="NCBI Taxonomy" id="2849150"/>
    <lineage>
        <taxon>Bacteria</taxon>
        <taxon>Bacillati</taxon>
        <taxon>Actinomycetota</taxon>
        <taxon>Actinomycetes</taxon>
        <taxon>Micrococcales</taxon>
        <taxon>Micrococcaceae</taxon>
        <taxon>Paenarthrobacter</taxon>
    </lineage>
</organism>
<comment type="caution">
    <text evidence="2">The sequence shown here is derived from an EMBL/GenBank/DDBJ whole genome shotgun (WGS) entry which is preliminary data.</text>
</comment>
<keyword evidence="1" id="KW-0812">Transmembrane</keyword>